<reference evidence="3" key="2">
    <citation type="submission" date="2023-06" db="EMBL/GenBank/DDBJ databases">
        <authorList>
            <consortium name="Lawrence Berkeley National Laboratory"/>
            <person name="Haridas S."/>
            <person name="Hensen N."/>
            <person name="Bonometti L."/>
            <person name="Westerberg I."/>
            <person name="Brannstrom I.O."/>
            <person name="Guillou S."/>
            <person name="Cros-Aarteil S."/>
            <person name="Calhoun S."/>
            <person name="Kuo A."/>
            <person name="Mondo S."/>
            <person name="Pangilinan J."/>
            <person name="Riley R."/>
            <person name="LaButti K."/>
            <person name="Andreopoulos B."/>
            <person name="Lipzen A."/>
            <person name="Chen C."/>
            <person name="Yanf M."/>
            <person name="Daum C."/>
            <person name="Ng V."/>
            <person name="Clum A."/>
            <person name="Steindorff A."/>
            <person name="Ohm R."/>
            <person name="Martin F."/>
            <person name="Silar P."/>
            <person name="Natvig D."/>
            <person name="Lalanne C."/>
            <person name="Gautier V."/>
            <person name="Ament-velasquez S.L."/>
            <person name="Kruys A."/>
            <person name="Hutchinson M.I."/>
            <person name="Powell A.J."/>
            <person name="Barry K."/>
            <person name="Miller A.N."/>
            <person name="Grigoriev I.V."/>
            <person name="Debuchy R."/>
            <person name="Gladieux P."/>
            <person name="Thoren M.H."/>
            <person name="Johannesson H."/>
        </authorList>
    </citation>
    <scope>NUCLEOTIDE SEQUENCE</scope>
    <source>
        <strain evidence="3">CBS 232.78</strain>
    </source>
</reference>
<evidence type="ECO:0000313" key="4">
    <source>
        <dbReference type="Proteomes" id="UP001285441"/>
    </source>
</evidence>
<feature type="region of interest" description="Disordered" evidence="1">
    <location>
        <begin position="78"/>
        <end position="120"/>
    </location>
</feature>
<accession>A0AAE0JYN0</accession>
<dbReference type="AlphaFoldDB" id="A0AAE0JYN0"/>
<proteinExistence type="predicted"/>
<evidence type="ECO:0000256" key="1">
    <source>
        <dbReference type="SAM" id="MobiDB-lite"/>
    </source>
</evidence>
<protein>
    <submittedName>
        <fullName evidence="3">Uncharacterized protein</fullName>
    </submittedName>
</protein>
<evidence type="ECO:0000256" key="2">
    <source>
        <dbReference type="SAM" id="SignalP"/>
    </source>
</evidence>
<comment type="caution">
    <text evidence="3">The sequence shown here is derived from an EMBL/GenBank/DDBJ whole genome shotgun (WGS) entry which is preliminary data.</text>
</comment>
<keyword evidence="2" id="KW-0732">Signal</keyword>
<name>A0AAE0JYN0_9PEZI</name>
<reference evidence="3" key="1">
    <citation type="journal article" date="2023" name="Mol. Phylogenet. Evol.">
        <title>Genome-scale phylogeny and comparative genomics of the fungal order Sordariales.</title>
        <authorList>
            <person name="Hensen N."/>
            <person name="Bonometti L."/>
            <person name="Westerberg I."/>
            <person name="Brannstrom I.O."/>
            <person name="Guillou S."/>
            <person name="Cros-Aarteil S."/>
            <person name="Calhoun S."/>
            <person name="Haridas S."/>
            <person name="Kuo A."/>
            <person name="Mondo S."/>
            <person name="Pangilinan J."/>
            <person name="Riley R."/>
            <person name="LaButti K."/>
            <person name="Andreopoulos B."/>
            <person name="Lipzen A."/>
            <person name="Chen C."/>
            <person name="Yan M."/>
            <person name="Daum C."/>
            <person name="Ng V."/>
            <person name="Clum A."/>
            <person name="Steindorff A."/>
            <person name="Ohm R.A."/>
            <person name="Martin F."/>
            <person name="Silar P."/>
            <person name="Natvig D.O."/>
            <person name="Lalanne C."/>
            <person name="Gautier V."/>
            <person name="Ament-Velasquez S.L."/>
            <person name="Kruys A."/>
            <person name="Hutchinson M.I."/>
            <person name="Powell A.J."/>
            <person name="Barry K."/>
            <person name="Miller A.N."/>
            <person name="Grigoriev I.V."/>
            <person name="Debuchy R."/>
            <person name="Gladieux P."/>
            <person name="Hiltunen Thoren M."/>
            <person name="Johannesson H."/>
        </authorList>
    </citation>
    <scope>NUCLEOTIDE SEQUENCE</scope>
    <source>
        <strain evidence="3">CBS 232.78</strain>
    </source>
</reference>
<feature type="chain" id="PRO_5042222110" evidence="2">
    <location>
        <begin position="17"/>
        <end position="141"/>
    </location>
</feature>
<dbReference type="Proteomes" id="UP001285441">
    <property type="component" value="Unassembled WGS sequence"/>
</dbReference>
<evidence type="ECO:0000313" key="3">
    <source>
        <dbReference type="EMBL" id="KAK3366457.1"/>
    </source>
</evidence>
<feature type="signal peptide" evidence="2">
    <location>
        <begin position="1"/>
        <end position="16"/>
    </location>
</feature>
<organism evidence="3 4">
    <name type="scientific">Podospora didyma</name>
    <dbReference type="NCBI Taxonomy" id="330526"/>
    <lineage>
        <taxon>Eukaryota</taxon>
        <taxon>Fungi</taxon>
        <taxon>Dikarya</taxon>
        <taxon>Ascomycota</taxon>
        <taxon>Pezizomycotina</taxon>
        <taxon>Sordariomycetes</taxon>
        <taxon>Sordariomycetidae</taxon>
        <taxon>Sordariales</taxon>
        <taxon>Podosporaceae</taxon>
        <taxon>Podospora</taxon>
    </lineage>
</organism>
<gene>
    <name evidence="3" type="ORF">B0H63DRAFT_529844</name>
</gene>
<keyword evidence="4" id="KW-1185">Reference proteome</keyword>
<sequence>MHTVVLTMMHVYAALNFSTLVDLASPGSMSNMYDAANFRATWALTALDAGFWIEMKIKTTAGLGEHYVFHFLHGGPREGGREGAQGLGPSDCRPSPAQPEQGGSVSLPSKSRGRSEDLTDAEMALKGMVQVSAVPMTTVDL</sequence>
<dbReference type="EMBL" id="JAULSW010000012">
    <property type="protein sequence ID" value="KAK3366457.1"/>
    <property type="molecule type" value="Genomic_DNA"/>
</dbReference>